<organism evidence="3 4">
    <name type="scientific">Mortierella alpina</name>
    <name type="common">Oleaginous fungus</name>
    <name type="synonym">Mortierella renispora</name>
    <dbReference type="NCBI Taxonomy" id="64518"/>
    <lineage>
        <taxon>Eukaryota</taxon>
        <taxon>Fungi</taxon>
        <taxon>Fungi incertae sedis</taxon>
        <taxon>Mucoromycota</taxon>
        <taxon>Mortierellomycotina</taxon>
        <taxon>Mortierellomycetes</taxon>
        <taxon>Mortierellales</taxon>
        <taxon>Mortierellaceae</taxon>
        <taxon>Mortierella</taxon>
    </lineage>
</organism>
<dbReference type="InterPro" id="IPR000219">
    <property type="entry name" value="DH_dom"/>
</dbReference>
<dbReference type="PROSITE" id="PS50010">
    <property type="entry name" value="DH_2"/>
    <property type="match status" value="1"/>
</dbReference>
<keyword evidence="4" id="KW-1185">Reference proteome</keyword>
<dbReference type="InterPro" id="IPR035899">
    <property type="entry name" value="DBL_dom_sf"/>
</dbReference>
<dbReference type="Proteomes" id="UP000738359">
    <property type="component" value="Unassembled WGS sequence"/>
</dbReference>
<feature type="domain" description="DH" evidence="2">
    <location>
        <begin position="192"/>
        <end position="240"/>
    </location>
</feature>
<feature type="region of interest" description="Disordered" evidence="1">
    <location>
        <begin position="1"/>
        <end position="61"/>
    </location>
</feature>
<evidence type="ECO:0000259" key="2">
    <source>
        <dbReference type="PROSITE" id="PS50010"/>
    </source>
</evidence>
<name>A0A9P6JDL4_MORAP</name>
<evidence type="ECO:0000313" key="3">
    <source>
        <dbReference type="EMBL" id="KAF9967769.1"/>
    </source>
</evidence>
<comment type="caution">
    <text evidence="3">The sequence shown here is derived from an EMBL/GenBank/DDBJ whole genome shotgun (WGS) entry which is preliminary data.</text>
</comment>
<dbReference type="SUPFAM" id="SSF48065">
    <property type="entry name" value="DBL homology domain (DH-domain)"/>
    <property type="match status" value="1"/>
</dbReference>
<proteinExistence type="predicted"/>
<feature type="compositionally biased region" description="Polar residues" evidence="1">
    <location>
        <begin position="44"/>
        <end position="57"/>
    </location>
</feature>
<gene>
    <name evidence="3" type="ORF">BGZ70_008321</name>
</gene>
<dbReference type="Gene3D" id="1.20.900.10">
    <property type="entry name" value="Dbl homology (DH) domain"/>
    <property type="match status" value="1"/>
</dbReference>
<accession>A0A9P6JDL4</accession>
<reference evidence="3" key="1">
    <citation type="journal article" date="2020" name="Fungal Divers.">
        <title>Resolving the Mortierellaceae phylogeny through synthesis of multi-gene phylogenetics and phylogenomics.</title>
        <authorList>
            <person name="Vandepol N."/>
            <person name="Liber J."/>
            <person name="Desiro A."/>
            <person name="Na H."/>
            <person name="Kennedy M."/>
            <person name="Barry K."/>
            <person name="Grigoriev I.V."/>
            <person name="Miller A.N."/>
            <person name="O'Donnell K."/>
            <person name="Stajich J.E."/>
            <person name="Bonito G."/>
        </authorList>
    </citation>
    <scope>NUCLEOTIDE SEQUENCE</scope>
    <source>
        <strain evidence="3">CK1249</strain>
    </source>
</reference>
<feature type="non-terminal residue" evidence="3">
    <location>
        <position position="240"/>
    </location>
</feature>
<evidence type="ECO:0000256" key="1">
    <source>
        <dbReference type="SAM" id="MobiDB-lite"/>
    </source>
</evidence>
<dbReference type="EMBL" id="JAAAHY010000059">
    <property type="protein sequence ID" value="KAF9967769.1"/>
    <property type="molecule type" value="Genomic_DNA"/>
</dbReference>
<protein>
    <recommendedName>
        <fullName evidence="2">DH domain-containing protein</fullName>
    </recommendedName>
</protein>
<feature type="compositionally biased region" description="Low complexity" evidence="1">
    <location>
        <begin position="145"/>
        <end position="164"/>
    </location>
</feature>
<evidence type="ECO:0000313" key="4">
    <source>
        <dbReference type="Proteomes" id="UP000738359"/>
    </source>
</evidence>
<dbReference type="AlphaFoldDB" id="A0A9P6JDL4"/>
<dbReference type="GO" id="GO:0005085">
    <property type="term" value="F:guanyl-nucleotide exchange factor activity"/>
    <property type="evidence" value="ECO:0007669"/>
    <property type="project" value="InterPro"/>
</dbReference>
<sequence>MPLPKPGWRLYDVPNVEEPHAEQQELGEGSSAGLKTDAEERGSFQYSASNASSTTNLEGHHPYLHQRPVAHSRQESNSTFYTMTPNASNLDLSLGSSSFTNLGATLDPSAASTSDLNIASQSNAQGSNGTGSLPSALKAIKNSKSPLALRRSSTTSSSSSLSPSNTYLSKGSFPKSSLSAIQQHESKTLTQERQKIVLEILRTERSYVDGLVVLQSLFYDPLNAPYATGNNSGMNTTTSL</sequence>
<feature type="region of interest" description="Disordered" evidence="1">
    <location>
        <begin position="144"/>
        <end position="167"/>
    </location>
</feature>